<gene>
    <name evidence="2" type="ORF">KFK09_028733</name>
</gene>
<evidence type="ECO:0000256" key="1">
    <source>
        <dbReference type="SAM" id="MobiDB-lite"/>
    </source>
</evidence>
<dbReference type="AlphaFoldDB" id="A0A8T3A2R1"/>
<sequence>MCTLPSGFCPSRSEQETGAGGDGGEEARSDRKTPTLPNPSNIFAACFVMEYATACCCCWSRSGFW</sequence>
<feature type="region of interest" description="Disordered" evidence="1">
    <location>
        <begin position="1"/>
        <end position="38"/>
    </location>
</feature>
<protein>
    <submittedName>
        <fullName evidence="2">Uncharacterized protein</fullName>
    </submittedName>
</protein>
<dbReference type="Proteomes" id="UP000829196">
    <property type="component" value="Unassembled WGS sequence"/>
</dbReference>
<organism evidence="2 3">
    <name type="scientific">Dendrobium nobile</name>
    <name type="common">Orchid</name>
    <dbReference type="NCBI Taxonomy" id="94219"/>
    <lineage>
        <taxon>Eukaryota</taxon>
        <taxon>Viridiplantae</taxon>
        <taxon>Streptophyta</taxon>
        <taxon>Embryophyta</taxon>
        <taxon>Tracheophyta</taxon>
        <taxon>Spermatophyta</taxon>
        <taxon>Magnoliopsida</taxon>
        <taxon>Liliopsida</taxon>
        <taxon>Asparagales</taxon>
        <taxon>Orchidaceae</taxon>
        <taxon>Epidendroideae</taxon>
        <taxon>Malaxideae</taxon>
        <taxon>Dendrobiinae</taxon>
        <taxon>Dendrobium</taxon>
    </lineage>
</organism>
<proteinExistence type="predicted"/>
<keyword evidence="3" id="KW-1185">Reference proteome</keyword>
<name>A0A8T3A2R1_DENNO</name>
<dbReference type="EMBL" id="JAGYWB010000019">
    <property type="protein sequence ID" value="KAI0488894.1"/>
    <property type="molecule type" value="Genomic_DNA"/>
</dbReference>
<evidence type="ECO:0000313" key="2">
    <source>
        <dbReference type="EMBL" id="KAI0488894.1"/>
    </source>
</evidence>
<accession>A0A8T3A2R1</accession>
<evidence type="ECO:0000313" key="3">
    <source>
        <dbReference type="Proteomes" id="UP000829196"/>
    </source>
</evidence>
<comment type="caution">
    <text evidence="2">The sequence shown here is derived from an EMBL/GenBank/DDBJ whole genome shotgun (WGS) entry which is preliminary data.</text>
</comment>
<reference evidence="2" key="1">
    <citation type="journal article" date="2022" name="Front. Genet.">
        <title>Chromosome-Scale Assembly of the Dendrobium nobile Genome Provides Insights Into the Molecular Mechanism of the Biosynthesis of the Medicinal Active Ingredient of Dendrobium.</title>
        <authorList>
            <person name="Xu Q."/>
            <person name="Niu S.-C."/>
            <person name="Li K.-L."/>
            <person name="Zheng P.-J."/>
            <person name="Zhang X.-J."/>
            <person name="Jia Y."/>
            <person name="Liu Y."/>
            <person name="Niu Y.-X."/>
            <person name="Yu L.-H."/>
            <person name="Chen D.-F."/>
            <person name="Zhang G.-Q."/>
        </authorList>
    </citation>
    <scope>NUCLEOTIDE SEQUENCE</scope>
    <source>
        <tissue evidence="2">Leaf</tissue>
    </source>
</reference>